<name>A0ABW5PZB5_9BACI</name>
<dbReference type="PANTHER" id="PTHR46211:SF14">
    <property type="entry name" value="GLYCEROPHOSPHODIESTER PHOSPHODIESTERASE"/>
    <property type="match status" value="1"/>
</dbReference>
<protein>
    <submittedName>
        <fullName evidence="2">Glycerophosphodiester phosphodiesterase</fullName>
    </submittedName>
</protein>
<keyword evidence="3" id="KW-1185">Reference proteome</keyword>
<dbReference type="Gene3D" id="3.20.20.190">
    <property type="entry name" value="Phosphatidylinositol (PI) phosphodiesterase"/>
    <property type="match status" value="1"/>
</dbReference>
<dbReference type="SUPFAM" id="SSF51695">
    <property type="entry name" value="PLC-like phosphodiesterases"/>
    <property type="match status" value="1"/>
</dbReference>
<evidence type="ECO:0000313" key="3">
    <source>
        <dbReference type="Proteomes" id="UP001597451"/>
    </source>
</evidence>
<dbReference type="EMBL" id="JBHUMX010000014">
    <property type="protein sequence ID" value="MFD2628601.1"/>
    <property type="molecule type" value="Genomic_DNA"/>
</dbReference>
<dbReference type="Pfam" id="PF03009">
    <property type="entry name" value="GDPD"/>
    <property type="match status" value="1"/>
</dbReference>
<dbReference type="InterPro" id="IPR017946">
    <property type="entry name" value="PLC-like_Pdiesterase_TIM-brl"/>
</dbReference>
<organism evidence="2 3">
    <name type="scientific">Oceanobacillus kapialis</name>
    <dbReference type="NCBI Taxonomy" id="481353"/>
    <lineage>
        <taxon>Bacteria</taxon>
        <taxon>Bacillati</taxon>
        <taxon>Bacillota</taxon>
        <taxon>Bacilli</taxon>
        <taxon>Bacillales</taxon>
        <taxon>Bacillaceae</taxon>
        <taxon>Oceanobacillus</taxon>
    </lineage>
</organism>
<dbReference type="InterPro" id="IPR030395">
    <property type="entry name" value="GP_PDE_dom"/>
</dbReference>
<dbReference type="PROSITE" id="PS51704">
    <property type="entry name" value="GP_PDE"/>
    <property type="match status" value="1"/>
</dbReference>
<dbReference type="CDD" id="cd08563">
    <property type="entry name" value="GDPD_TtGDE_like"/>
    <property type="match status" value="1"/>
</dbReference>
<dbReference type="PANTHER" id="PTHR46211">
    <property type="entry name" value="GLYCEROPHOSPHORYL DIESTER PHOSPHODIESTERASE"/>
    <property type="match status" value="1"/>
</dbReference>
<accession>A0ABW5PZB5</accession>
<proteinExistence type="predicted"/>
<gene>
    <name evidence="2" type="ORF">ACFSUN_07345</name>
</gene>
<evidence type="ECO:0000313" key="2">
    <source>
        <dbReference type="EMBL" id="MFD2628601.1"/>
    </source>
</evidence>
<evidence type="ECO:0000259" key="1">
    <source>
        <dbReference type="PROSITE" id="PS51704"/>
    </source>
</evidence>
<feature type="domain" description="GP-PDE" evidence="1">
    <location>
        <begin position="2"/>
        <end position="243"/>
    </location>
</feature>
<dbReference type="RefSeq" id="WP_379561329.1">
    <property type="nucleotide sequence ID" value="NZ_JBHUMX010000014.1"/>
</dbReference>
<comment type="caution">
    <text evidence="2">The sequence shown here is derived from an EMBL/GenBank/DDBJ whole genome shotgun (WGS) entry which is preliminary data.</text>
</comment>
<reference evidence="3" key="1">
    <citation type="journal article" date="2019" name="Int. J. Syst. Evol. Microbiol.">
        <title>The Global Catalogue of Microorganisms (GCM) 10K type strain sequencing project: providing services to taxonomists for standard genome sequencing and annotation.</title>
        <authorList>
            <consortium name="The Broad Institute Genomics Platform"/>
            <consortium name="The Broad Institute Genome Sequencing Center for Infectious Disease"/>
            <person name="Wu L."/>
            <person name="Ma J."/>
        </authorList>
    </citation>
    <scope>NUCLEOTIDE SEQUENCE [LARGE SCALE GENOMIC DNA]</scope>
    <source>
        <strain evidence="3">TISTR 1858</strain>
    </source>
</reference>
<sequence>MTKIYGHRGSMGTFPENSLIGFLNAVEDGVDGLELDVHLTKDGEVVVIHDESIDRTTDGSGLIKDLTMEEISQFSTGSRFSHLASFTNEWRAEKVPTLQEVLELLEPYDTELNIELKTYIEPYVGLEERVNDIIANYGNGRKIVYSSFHLPTLVNMKRINPQANIAWLLNHPVSRPDDYLEAFELESLHVSCKVAFQQAKKWKEILPLLRVWTVNESNDIKQLLDLRVGAIITDYPEKAIFYRNERRSFIG</sequence>
<dbReference type="Proteomes" id="UP001597451">
    <property type="component" value="Unassembled WGS sequence"/>
</dbReference>